<dbReference type="InterPro" id="IPR012854">
    <property type="entry name" value="Cu_amine_oxidase-like_N"/>
</dbReference>
<accession>A0AAW7ZBI2</accession>
<keyword evidence="1" id="KW-0732">Signal</keyword>
<evidence type="ECO:0000313" key="3">
    <source>
        <dbReference type="EMBL" id="MDO7786701.1"/>
    </source>
</evidence>
<name>A0AAW7ZBI2_9FIRM</name>
<dbReference type="EMBL" id="JARPTC010000007">
    <property type="protein sequence ID" value="MDO7786701.1"/>
    <property type="molecule type" value="Genomic_DNA"/>
</dbReference>
<dbReference type="Pfam" id="PF07833">
    <property type="entry name" value="Cu_amine_oxidN1"/>
    <property type="match status" value="1"/>
</dbReference>
<feature type="domain" description="Copper amine oxidase-like N-terminal" evidence="2">
    <location>
        <begin position="180"/>
        <end position="284"/>
    </location>
</feature>
<dbReference type="RefSeq" id="WP_304541783.1">
    <property type="nucleotide sequence ID" value="NZ_JARPTC010000007.1"/>
</dbReference>
<evidence type="ECO:0000313" key="4">
    <source>
        <dbReference type="Proteomes" id="UP001172911"/>
    </source>
</evidence>
<organism evidence="3 4">
    <name type="scientific">Desulforamulus aquiferis</name>
    <dbReference type="NCBI Taxonomy" id="1397668"/>
    <lineage>
        <taxon>Bacteria</taxon>
        <taxon>Bacillati</taxon>
        <taxon>Bacillota</taxon>
        <taxon>Clostridia</taxon>
        <taxon>Eubacteriales</taxon>
        <taxon>Peptococcaceae</taxon>
        <taxon>Desulforamulus</taxon>
    </lineage>
</organism>
<comment type="caution">
    <text evidence="3">The sequence shown here is derived from an EMBL/GenBank/DDBJ whole genome shotgun (WGS) entry which is preliminary data.</text>
</comment>
<keyword evidence="4" id="KW-1185">Reference proteome</keyword>
<proteinExistence type="predicted"/>
<reference evidence="3" key="1">
    <citation type="journal article" date="2023" name="J. Hazard. Mater.">
        <title>Anaerobic biodegradation of pyrene and benzo[a]pyrene by a new sulfate-reducing Desulforamulus aquiferis strain DSA.</title>
        <authorList>
            <person name="Zhang Z."/>
            <person name="Sun J."/>
            <person name="Gong X."/>
            <person name="Wang C."/>
            <person name="Wang H."/>
        </authorList>
    </citation>
    <scope>NUCLEOTIDE SEQUENCE</scope>
    <source>
        <strain evidence="3">DSA</strain>
    </source>
</reference>
<dbReference type="SUPFAM" id="SSF55383">
    <property type="entry name" value="Copper amine oxidase, domain N"/>
    <property type="match status" value="2"/>
</dbReference>
<sequence>MKRISHKILLLLLSLMLIFPSVGLAATTTLLLGVQDQPLEDIQVSEPFADTFKTGTYITATLPSGIVFSETPTLEVIKGDIQIGAVSTGLDANQKGYLRVEIKSSSSKASTIKLSDIKVTVNRVVPTGPVNIELAGTAINQTDALFPGSEGIKWHIADVVDGTNKINTVFTVNSNVFIKNGVNVQMDVAPYISDGRVFVPVRYLANSLGVTNDELDFNNNQVIINKGHINIELEIDNKVIKVNGQESMMDVSPVILDGRTMLPARYITEALGGTIDYADENVVINLN</sequence>
<feature type="signal peptide" evidence="1">
    <location>
        <begin position="1"/>
        <end position="25"/>
    </location>
</feature>
<gene>
    <name evidence="3" type="ORF">P6N53_05620</name>
</gene>
<evidence type="ECO:0000259" key="2">
    <source>
        <dbReference type="Pfam" id="PF07833"/>
    </source>
</evidence>
<dbReference type="AlphaFoldDB" id="A0AAW7ZBI2"/>
<dbReference type="InterPro" id="IPR036582">
    <property type="entry name" value="Mao_N_sf"/>
</dbReference>
<feature type="chain" id="PRO_5043555247" evidence="1">
    <location>
        <begin position="26"/>
        <end position="287"/>
    </location>
</feature>
<evidence type="ECO:0000256" key="1">
    <source>
        <dbReference type="SAM" id="SignalP"/>
    </source>
</evidence>
<dbReference type="Proteomes" id="UP001172911">
    <property type="component" value="Unassembled WGS sequence"/>
</dbReference>
<protein>
    <submittedName>
        <fullName evidence="3">Copper amine oxidase N-terminal domain-containing protein</fullName>
    </submittedName>
</protein>
<dbReference type="Gene3D" id="3.30.457.10">
    <property type="entry name" value="Copper amine oxidase-like, N-terminal domain"/>
    <property type="match status" value="2"/>
</dbReference>
<reference evidence="3" key="2">
    <citation type="submission" date="2023-03" db="EMBL/GenBank/DDBJ databases">
        <authorList>
            <person name="Zhang Z."/>
        </authorList>
    </citation>
    <scope>NUCLEOTIDE SEQUENCE</scope>
    <source>
        <strain evidence="3">DSA</strain>
    </source>
</reference>